<dbReference type="Pfam" id="PF26138">
    <property type="entry name" value="DUF8040"/>
    <property type="match status" value="1"/>
</dbReference>
<name>A0A6A1VMN0_9ROSI</name>
<gene>
    <name evidence="3" type="ORF">CJ030_MR5G024773</name>
</gene>
<evidence type="ECO:0000313" key="4">
    <source>
        <dbReference type="Proteomes" id="UP000516437"/>
    </source>
</evidence>
<feature type="compositionally biased region" description="Low complexity" evidence="1">
    <location>
        <begin position="1"/>
        <end position="14"/>
    </location>
</feature>
<dbReference type="Proteomes" id="UP000516437">
    <property type="component" value="Chromosome 5"/>
</dbReference>
<protein>
    <recommendedName>
        <fullName evidence="2">DUF8040 domain-containing protein</fullName>
    </recommendedName>
</protein>
<feature type="region of interest" description="Disordered" evidence="1">
    <location>
        <begin position="1"/>
        <end position="22"/>
    </location>
</feature>
<dbReference type="EMBL" id="RXIC02000023">
    <property type="protein sequence ID" value="KAB1213187.1"/>
    <property type="molecule type" value="Genomic_DNA"/>
</dbReference>
<dbReference type="InterPro" id="IPR058353">
    <property type="entry name" value="DUF8040"/>
</dbReference>
<sequence>MNPANASSSNPNGSNRRDDDSDDDLRERLMIANFFILDGRRRRHRRRLRMWPVGLSGADYIQQVLNNPNPTNCRWQFRVGPSVFQLLADTLLEEGRYQPTSGVTVEEALGMFMKVIGFGTTQRDLADRFCRSLQTVWSCVHKILDAVLNVGHIIIRPRHTIGVVHPHISGNPKYDPWFRGHLRKLEM</sequence>
<evidence type="ECO:0000259" key="2">
    <source>
        <dbReference type="Pfam" id="PF26138"/>
    </source>
</evidence>
<feature type="domain" description="DUF8040" evidence="2">
    <location>
        <begin position="55"/>
        <end position="148"/>
    </location>
</feature>
<proteinExistence type="predicted"/>
<comment type="caution">
    <text evidence="3">The sequence shown here is derived from an EMBL/GenBank/DDBJ whole genome shotgun (WGS) entry which is preliminary data.</text>
</comment>
<reference evidence="3 4" key="1">
    <citation type="journal article" date="2019" name="Plant Biotechnol. J.">
        <title>The red bayberry genome and genetic basis of sex determination.</title>
        <authorList>
            <person name="Jia H.M."/>
            <person name="Jia H.J."/>
            <person name="Cai Q.L."/>
            <person name="Wang Y."/>
            <person name="Zhao H.B."/>
            <person name="Yang W.F."/>
            <person name="Wang G.Y."/>
            <person name="Li Y.H."/>
            <person name="Zhan D.L."/>
            <person name="Shen Y.T."/>
            <person name="Niu Q.F."/>
            <person name="Chang L."/>
            <person name="Qiu J."/>
            <person name="Zhao L."/>
            <person name="Xie H.B."/>
            <person name="Fu W.Y."/>
            <person name="Jin J."/>
            <person name="Li X.W."/>
            <person name="Jiao Y."/>
            <person name="Zhou C.C."/>
            <person name="Tu T."/>
            <person name="Chai C.Y."/>
            <person name="Gao J.L."/>
            <person name="Fan L.J."/>
            <person name="van de Weg E."/>
            <person name="Wang J.Y."/>
            <person name="Gao Z.S."/>
        </authorList>
    </citation>
    <scope>NUCLEOTIDE SEQUENCE [LARGE SCALE GENOMIC DNA]</scope>
    <source>
        <tissue evidence="3">Leaves</tissue>
    </source>
</reference>
<dbReference type="OrthoDB" id="785423at2759"/>
<organism evidence="3 4">
    <name type="scientific">Morella rubra</name>
    <name type="common">Chinese bayberry</name>
    <dbReference type="NCBI Taxonomy" id="262757"/>
    <lineage>
        <taxon>Eukaryota</taxon>
        <taxon>Viridiplantae</taxon>
        <taxon>Streptophyta</taxon>
        <taxon>Embryophyta</taxon>
        <taxon>Tracheophyta</taxon>
        <taxon>Spermatophyta</taxon>
        <taxon>Magnoliopsida</taxon>
        <taxon>eudicotyledons</taxon>
        <taxon>Gunneridae</taxon>
        <taxon>Pentapetalae</taxon>
        <taxon>rosids</taxon>
        <taxon>fabids</taxon>
        <taxon>Fagales</taxon>
        <taxon>Myricaceae</taxon>
        <taxon>Morella</taxon>
    </lineage>
</organism>
<evidence type="ECO:0000256" key="1">
    <source>
        <dbReference type="SAM" id="MobiDB-lite"/>
    </source>
</evidence>
<keyword evidence="4" id="KW-1185">Reference proteome</keyword>
<evidence type="ECO:0000313" key="3">
    <source>
        <dbReference type="EMBL" id="KAB1213187.1"/>
    </source>
</evidence>
<accession>A0A6A1VMN0</accession>
<dbReference type="AlphaFoldDB" id="A0A6A1VMN0"/>